<reference evidence="3" key="1">
    <citation type="submission" date="2022-11" db="EMBL/GenBank/DDBJ databases">
        <title>Centuries of genome instability and evolution in soft-shell clam transmissible cancer (bioRxiv).</title>
        <authorList>
            <person name="Hart S.F.M."/>
            <person name="Yonemitsu M.A."/>
            <person name="Giersch R.M."/>
            <person name="Beal B.F."/>
            <person name="Arriagada G."/>
            <person name="Davis B.W."/>
            <person name="Ostrander E.A."/>
            <person name="Goff S.P."/>
            <person name="Metzger M.J."/>
        </authorList>
    </citation>
    <scope>NUCLEOTIDE SEQUENCE</scope>
    <source>
        <strain evidence="3">MELC-2E11</strain>
        <tissue evidence="3">Siphon/mantle</tissue>
    </source>
</reference>
<dbReference type="InterPro" id="IPR019019">
    <property type="entry name" value="H-type_lectin_domain"/>
</dbReference>
<dbReference type="Gene3D" id="2.60.40.2080">
    <property type="match status" value="1"/>
</dbReference>
<dbReference type="Pfam" id="PF09458">
    <property type="entry name" value="H_lectin"/>
    <property type="match status" value="1"/>
</dbReference>
<accession>A0ABY7F0E6</accession>
<keyword evidence="4" id="KW-1185">Reference proteome</keyword>
<proteinExistence type="predicted"/>
<evidence type="ECO:0000313" key="4">
    <source>
        <dbReference type="Proteomes" id="UP001164746"/>
    </source>
</evidence>
<feature type="domain" description="H-type lectin" evidence="2">
    <location>
        <begin position="95"/>
        <end position="160"/>
    </location>
</feature>
<organism evidence="3 4">
    <name type="scientific">Mya arenaria</name>
    <name type="common">Soft-shell clam</name>
    <dbReference type="NCBI Taxonomy" id="6604"/>
    <lineage>
        <taxon>Eukaryota</taxon>
        <taxon>Metazoa</taxon>
        <taxon>Spiralia</taxon>
        <taxon>Lophotrochozoa</taxon>
        <taxon>Mollusca</taxon>
        <taxon>Bivalvia</taxon>
        <taxon>Autobranchia</taxon>
        <taxon>Heteroconchia</taxon>
        <taxon>Euheterodonta</taxon>
        <taxon>Imparidentia</taxon>
        <taxon>Neoheterodontei</taxon>
        <taxon>Myida</taxon>
        <taxon>Myoidea</taxon>
        <taxon>Myidae</taxon>
        <taxon>Mya</taxon>
    </lineage>
</organism>
<evidence type="ECO:0000313" key="3">
    <source>
        <dbReference type="EMBL" id="WAR12836.1"/>
    </source>
</evidence>
<feature type="coiled-coil region" evidence="1">
    <location>
        <begin position="1"/>
        <end position="28"/>
    </location>
</feature>
<dbReference type="Proteomes" id="UP001164746">
    <property type="component" value="Chromosome 8"/>
</dbReference>
<dbReference type="InterPro" id="IPR037221">
    <property type="entry name" value="H-type_lectin_dom_sf"/>
</dbReference>
<evidence type="ECO:0000259" key="2">
    <source>
        <dbReference type="Pfam" id="PF09458"/>
    </source>
</evidence>
<protein>
    <recommendedName>
        <fullName evidence="2">H-type lectin domain-containing protein</fullName>
    </recommendedName>
</protein>
<evidence type="ECO:0000256" key="1">
    <source>
        <dbReference type="SAM" id="Coils"/>
    </source>
</evidence>
<dbReference type="EMBL" id="CP111019">
    <property type="protein sequence ID" value="WAR12836.1"/>
    <property type="molecule type" value="Genomic_DNA"/>
</dbReference>
<name>A0ABY7F0E6_MYAAR</name>
<dbReference type="SUPFAM" id="SSF141086">
    <property type="entry name" value="Agglutinin HPA-like"/>
    <property type="match status" value="1"/>
</dbReference>
<gene>
    <name evidence="3" type="ORF">MAR_027016</name>
</gene>
<keyword evidence="1" id="KW-0175">Coiled coil</keyword>
<sequence length="166" mass="18869">MAFLRKEQLETKQELRQAKDEIAKLQEHPRRTDYTVSVLNKAVDFLKSNLVNENTALEQQLTKTVLGISASLKEKCQSGEFGPIAFDPRPSYPATVTITFRPAFRSIPAVVYGLKMLDSAYNANVRVKETITELTNTYFDFRISEWADTVMYGSVFSWMACPKTIT</sequence>